<dbReference type="RefSeq" id="WP_015443763.1">
    <property type="nucleotide sequence ID" value="NC_020520.1"/>
</dbReference>
<dbReference type="EMBL" id="AP012057">
    <property type="protein sequence ID" value="BAN04516.1"/>
    <property type="molecule type" value="Genomic_DNA"/>
</dbReference>
<evidence type="ECO:0000313" key="3">
    <source>
        <dbReference type="Proteomes" id="UP000011863"/>
    </source>
</evidence>
<evidence type="ECO:0000256" key="1">
    <source>
        <dbReference type="SAM" id="MobiDB-lite"/>
    </source>
</evidence>
<dbReference type="AlphaFoldDB" id="A0A6C7EKQ3"/>
<reference evidence="2 3" key="1">
    <citation type="journal article" date="2013" name="Int. J. Syst. Evol. Microbiol.">
        <title>Ilumatobacter nonamiense sp. nov. and Ilumatobacter coccineum sp. nov., isolated from seashore sand.</title>
        <authorList>
            <person name="Matsumoto A."/>
            <person name="Kasai H."/>
            <person name="Matsuo Y."/>
            <person name="Shizuri Y."/>
            <person name="Ichikawa N."/>
            <person name="Fujita N."/>
            <person name="Omura S."/>
            <person name="Takahashi Y."/>
        </authorList>
    </citation>
    <scope>NUCLEOTIDE SEQUENCE [LARGE SCALE GENOMIC DNA]</scope>
    <source>
        <strain evidence="3">NBRC 103263 / KCTC 29153 / YM16-304</strain>
    </source>
</reference>
<name>A0A6C7EKQ3_ILUCY</name>
<organism evidence="2 3">
    <name type="scientific">Ilumatobacter coccineus (strain NBRC 103263 / KCTC 29153 / YM16-304)</name>
    <dbReference type="NCBI Taxonomy" id="1313172"/>
    <lineage>
        <taxon>Bacteria</taxon>
        <taxon>Bacillati</taxon>
        <taxon>Actinomycetota</taxon>
        <taxon>Acidimicrobiia</taxon>
        <taxon>Acidimicrobiales</taxon>
        <taxon>Ilumatobacteraceae</taxon>
        <taxon>Ilumatobacter</taxon>
    </lineage>
</organism>
<feature type="compositionally biased region" description="Basic and acidic residues" evidence="1">
    <location>
        <begin position="23"/>
        <end position="44"/>
    </location>
</feature>
<protein>
    <submittedName>
        <fullName evidence="2">Uncharacterized protein</fullName>
    </submittedName>
</protein>
<sequence>MGRLDDIGEQDGWRCWLCDEPVDADRSVNDDRGPSVDSRMTDRKAKSKGKKKGAAELTERLAHRSCNTGKGNVDAVVPWAEHLFVVDPSPIIPSVERLANKGGREVMARCPTRSDAQEAADWLIDRISRLEPSLDVRSDIDEGGGQFLVALRA</sequence>
<evidence type="ECO:0000313" key="2">
    <source>
        <dbReference type="EMBL" id="BAN04516.1"/>
    </source>
</evidence>
<feature type="region of interest" description="Disordered" evidence="1">
    <location>
        <begin position="23"/>
        <end position="57"/>
    </location>
</feature>
<gene>
    <name evidence="2" type="ORF">YM304_42020</name>
</gene>
<keyword evidence="3" id="KW-1185">Reference proteome</keyword>
<dbReference type="Proteomes" id="UP000011863">
    <property type="component" value="Chromosome"/>
</dbReference>
<accession>A0A6C7EKQ3</accession>
<proteinExistence type="predicted"/>
<dbReference type="KEGG" id="aym:YM304_42020"/>
<dbReference type="OrthoDB" id="268590at2"/>